<comment type="caution">
    <text evidence="3">The sequence shown here is derived from an EMBL/GenBank/DDBJ whole genome shotgun (WGS) entry which is preliminary data.</text>
</comment>
<protein>
    <submittedName>
        <fullName evidence="3">Uncharacterized protein</fullName>
    </submittedName>
</protein>
<proteinExistence type="predicted"/>
<dbReference type="EMBL" id="BNBO01000011">
    <property type="protein sequence ID" value="GHH68796.1"/>
    <property type="molecule type" value="Genomic_DNA"/>
</dbReference>
<evidence type="ECO:0000313" key="3">
    <source>
        <dbReference type="EMBL" id="GHH68796.1"/>
    </source>
</evidence>
<dbReference type="GeneID" id="95353098"/>
<dbReference type="Proteomes" id="UP000617734">
    <property type="component" value="Unassembled WGS sequence"/>
</dbReference>
<dbReference type="AlphaFoldDB" id="A0A919FMC3"/>
<keyword evidence="4" id="KW-1185">Reference proteome</keyword>
<feature type="compositionally biased region" description="Low complexity" evidence="1">
    <location>
        <begin position="100"/>
        <end position="122"/>
    </location>
</feature>
<evidence type="ECO:0000256" key="2">
    <source>
        <dbReference type="SAM" id="Phobius"/>
    </source>
</evidence>
<keyword evidence="2" id="KW-0472">Membrane</keyword>
<keyword evidence="2" id="KW-1133">Transmembrane helix</keyword>
<evidence type="ECO:0000313" key="4">
    <source>
        <dbReference type="Proteomes" id="UP000617734"/>
    </source>
</evidence>
<sequence length="471" mass="48696">MSKKHPRSLEGDDDGQGGTPMERLLREALEARAGQISAHDLRPAGPPSRRVRRLRPVYVAAVPLFGLAAALAVSVLGFRGDSAAQRHDAPPAATVPAGPSPSAQEPTAAASPSASTTSTVSPLAPPDGVAASSTMTPGSGAAVPYNFRGVKFRIPNGWTVPEQDASSSTLCVLSPGAPAGAGAKDCAPYGVSLTAYNTAAEVQGAGWPTMGSLDTDAGWSAQPNCPVWGNPHAIGKGDSLKPADTGVRTKDIVASKTISKTQWQVSCNSRESFTAQLWGLADDQVFVAAVGLKPEYQADLVSILDTLDLSGRPAPALKAHQNDIAITVEGLNPGQSIPNDGTTVQVAVTYRNTTQANCPSVQPLFFAEWYAGSPGTAVPITNGSLERLDGTAWKPLGLGVGGGMDYATQGKDAAFPLAPGQSRTVKYRFKLTRDDAAGVLPMTAQAVLPYDGNGELTVIGQKSTPVRVVVK</sequence>
<name>A0A919FMC3_9ACTN</name>
<reference evidence="3" key="2">
    <citation type="submission" date="2020-09" db="EMBL/GenBank/DDBJ databases">
        <authorList>
            <person name="Sun Q."/>
            <person name="Ohkuma M."/>
        </authorList>
    </citation>
    <scope>NUCLEOTIDE SEQUENCE</scope>
    <source>
        <strain evidence="3">JCM 4646</strain>
    </source>
</reference>
<reference evidence="3" key="1">
    <citation type="journal article" date="2014" name="Int. J. Syst. Evol. Microbiol.">
        <title>Complete genome sequence of Corynebacterium casei LMG S-19264T (=DSM 44701T), isolated from a smear-ripened cheese.</title>
        <authorList>
            <consortium name="US DOE Joint Genome Institute (JGI-PGF)"/>
            <person name="Walter F."/>
            <person name="Albersmeier A."/>
            <person name="Kalinowski J."/>
            <person name="Ruckert C."/>
        </authorList>
    </citation>
    <scope>NUCLEOTIDE SEQUENCE</scope>
    <source>
        <strain evidence="3">JCM 4646</strain>
    </source>
</reference>
<gene>
    <name evidence="3" type="ORF">GCM10018781_26430</name>
</gene>
<evidence type="ECO:0000256" key="1">
    <source>
        <dbReference type="SAM" id="MobiDB-lite"/>
    </source>
</evidence>
<keyword evidence="2" id="KW-0812">Transmembrane</keyword>
<feature type="region of interest" description="Disordered" evidence="1">
    <location>
        <begin position="83"/>
        <end position="136"/>
    </location>
</feature>
<accession>A0A919FMC3</accession>
<feature type="transmembrane region" description="Helical" evidence="2">
    <location>
        <begin position="57"/>
        <end position="78"/>
    </location>
</feature>
<dbReference type="RefSeq" id="WP_190210990.1">
    <property type="nucleotide sequence ID" value="NZ_BNBO01000011.1"/>
</dbReference>
<feature type="region of interest" description="Disordered" evidence="1">
    <location>
        <begin position="1"/>
        <end position="23"/>
    </location>
</feature>
<organism evidence="3 4">
    <name type="scientific">Kitasatospora indigofera</name>
    <dbReference type="NCBI Taxonomy" id="67307"/>
    <lineage>
        <taxon>Bacteria</taxon>
        <taxon>Bacillati</taxon>
        <taxon>Actinomycetota</taxon>
        <taxon>Actinomycetes</taxon>
        <taxon>Kitasatosporales</taxon>
        <taxon>Streptomycetaceae</taxon>
        <taxon>Kitasatospora</taxon>
    </lineage>
</organism>